<feature type="compositionally biased region" description="Basic residues" evidence="1">
    <location>
        <begin position="86"/>
        <end position="105"/>
    </location>
</feature>
<gene>
    <name evidence="3" type="ORF">B0I36DRAFT_340529</name>
</gene>
<evidence type="ECO:0000313" key="3">
    <source>
        <dbReference type="EMBL" id="KAH7012108.1"/>
    </source>
</evidence>
<name>A0A9P9BKX4_9PEZI</name>
<dbReference type="GeneID" id="70185497"/>
<dbReference type="AlphaFoldDB" id="A0A9P9BKX4"/>
<dbReference type="Proteomes" id="UP000756346">
    <property type="component" value="Unassembled WGS sequence"/>
</dbReference>
<sequence length="175" mass="20103">MGHGRSVLPWCFSVSRTLVFELSELVWARVRPGLGKPRGITSSPTESHWSRCVLTGPGTTTTRRQPKGFCKLPTPHLDRSIASHDPRHKVSPRPHHPRHHTHRRTSSSPLPSSCRHLSHQRRRHRLGYSPAPSAPVSKRKPHLDASRWATAWHMAARRFCECDHHFSIRHPLLYF</sequence>
<feature type="chain" id="PRO_5040348262" evidence="2">
    <location>
        <begin position="29"/>
        <end position="175"/>
    </location>
</feature>
<organism evidence="3 4">
    <name type="scientific">Microdochium trichocladiopsis</name>
    <dbReference type="NCBI Taxonomy" id="1682393"/>
    <lineage>
        <taxon>Eukaryota</taxon>
        <taxon>Fungi</taxon>
        <taxon>Dikarya</taxon>
        <taxon>Ascomycota</taxon>
        <taxon>Pezizomycotina</taxon>
        <taxon>Sordariomycetes</taxon>
        <taxon>Xylariomycetidae</taxon>
        <taxon>Xylariales</taxon>
        <taxon>Microdochiaceae</taxon>
        <taxon>Microdochium</taxon>
    </lineage>
</organism>
<feature type="signal peptide" evidence="2">
    <location>
        <begin position="1"/>
        <end position="28"/>
    </location>
</feature>
<feature type="compositionally biased region" description="Low complexity" evidence="1">
    <location>
        <begin position="106"/>
        <end position="115"/>
    </location>
</feature>
<dbReference type="RefSeq" id="XP_046004484.1">
    <property type="nucleotide sequence ID" value="XM_046155951.1"/>
</dbReference>
<reference evidence="3" key="1">
    <citation type="journal article" date="2021" name="Nat. Commun.">
        <title>Genetic determinants of endophytism in the Arabidopsis root mycobiome.</title>
        <authorList>
            <person name="Mesny F."/>
            <person name="Miyauchi S."/>
            <person name="Thiergart T."/>
            <person name="Pickel B."/>
            <person name="Atanasova L."/>
            <person name="Karlsson M."/>
            <person name="Huettel B."/>
            <person name="Barry K.W."/>
            <person name="Haridas S."/>
            <person name="Chen C."/>
            <person name="Bauer D."/>
            <person name="Andreopoulos W."/>
            <person name="Pangilinan J."/>
            <person name="LaButti K."/>
            <person name="Riley R."/>
            <person name="Lipzen A."/>
            <person name="Clum A."/>
            <person name="Drula E."/>
            <person name="Henrissat B."/>
            <person name="Kohler A."/>
            <person name="Grigoriev I.V."/>
            <person name="Martin F.M."/>
            <person name="Hacquard S."/>
        </authorList>
    </citation>
    <scope>NUCLEOTIDE SEQUENCE</scope>
    <source>
        <strain evidence="3">MPI-CAGE-CH-0230</strain>
    </source>
</reference>
<dbReference type="EMBL" id="JAGTJQ010000015">
    <property type="protein sequence ID" value="KAH7012108.1"/>
    <property type="molecule type" value="Genomic_DNA"/>
</dbReference>
<feature type="compositionally biased region" description="Basic and acidic residues" evidence="1">
    <location>
        <begin position="76"/>
        <end position="85"/>
    </location>
</feature>
<feature type="region of interest" description="Disordered" evidence="1">
    <location>
        <begin position="74"/>
        <end position="142"/>
    </location>
</feature>
<comment type="caution">
    <text evidence="3">The sequence shown here is derived from an EMBL/GenBank/DDBJ whole genome shotgun (WGS) entry which is preliminary data.</text>
</comment>
<evidence type="ECO:0000256" key="1">
    <source>
        <dbReference type="SAM" id="MobiDB-lite"/>
    </source>
</evidence>
<proteinExistence type="predicted"/>
<accession>A0A9P9BKX4</accession>
<keyword evidence="2" id="KW-0732">Signal</keyword>
<evidence type="ECO:0000256" key="2">
    <source>
        <dbReference type="SAM" id="SignalP"/>
    </source>
</evidence>
<feature type="compositionally biased region" description="Basic residues" evidence="1">
    <location>
        <begin position="116"/>
        <end position="126"/>
    </location>
</feature>
<keyword evidence="4" id="KW-1185">Reference proteome</keyword>
<evidence type="ECO:0000313" key="4">
    <source>
        <dbReference type="Proteomes" id="UP000756346"/>
    </source>
</evidence>
<protein>
    <submittedName>
        <fullName evidence="3">Uncharacterized protein</fullName>
    </submittedName>
</protein>